<dbReference type="GO" id="GO:0005886">
    <property type="term" value="C:plasma membrane"/>
    <property type="evidence" value="ECO:0007669"/>
    <property type="project" value="TreeGrafter"/>
</dbReference>
<protein>
    <recommendedName>
        <fullName evidence="9">Carboxylic ester hydrolase</fullName>
        <ecNumber evidence="9">3.1.1.-</ecNumber>
    </recommendedName>
</protein>
<evidence type="ECO:0000256" key="7">
    <source>
        <dbReference type="ARBA" id="ARBA00048484"/>
    </source>
</evidence>
<evidence type="ECO:0000259" key="10">
    <source>
        <dbReference type="Pfam" id="PF00135"/>
    </source>
</evidence>
<reference evidence="11" key="1">
    <citation type="journal article" date="2020" name="Cell">
        <title>Large-Scale Comparative Analyses of Tick Genomes Elucidate Their Genetic Diversity and Vector Capacities.</title>
        <authorList>
            <consortium name="Tick Genome and Microbiome Consortium (TIGMIC)"/>
            <person name="Jia N."/>
            <person name="Wang J."/>
            <person name="Shi W."/>
            <person name="Du L."/>
            <person name="Sun Y."/>
            <person name="Zhan W."/>
            <person name="Jiang J.F."/>
            <person name="Wang Q."/>
            <person name="Zhang B."/>
            <person name="Ji P."/>
            <person name="Bell-Sakyi L."/>
            <person name="Cui X.M."/>
            <person name="Yuan T.T."/>
            <person name="Jiang B.G."/>
            <person name="Yang W.F."/>
            <person name="Lam T.T."/>
            <person name="Chang Q.C."/>
            <person name="Ding S.J."/>
            <person name="Wang X.J."/>
            <person name="Zhu J.G."/>
            <person name="Ruan X.D."/>
            <person name="Zhao L."/>
            <person name="Wei J.T."/>
            <person name="Ye R.Z."/>
            <person name="Que T.C."/>
            <person name="Du C.H."/>
            <person name="Zhou Y.H."/>
            <person name="Cheng J.X."/>
            <person name="Dai P.F."/>
            <person name="Guo W.B."/>
            <person name="Han X.H."/>
            <person name="Huang E.J."/>
            <person name="Li L.F."/>
            <person name="Wei W."/>
            <person name="Gao Y.C."/>
            <person name="Liu J.Z."/>
            <person name="Shao H.Z."/>
            <person name="Wang X."/>
            <person name="Wang C.C."/>
            <person name="Yang T.C."/>
            <person name="Huo Q.B."/>
            <person name="Li W."/>
            <person name="Chen H.Y."/>
            <person name="Chen S.E."/>
            <person name="Zhou L.G."/>
            <person name="Ni X.B."/>
            <person name="Tian J.H."/>
            <person name="Sheng Y."/>
            <person name="Liu T."/>
            <person name="Pan Y.S."/>
            <person name="Xia L.Y."/>
            <person name="Li J."/>
            <person name="Zhao F."/>
            <person name="Cao W.C."/>
        </authorList>
    </citation>
    <scope>NUCLEOTIDE SEQUENCE</scope>
    <source>
        <strain evidence="11">Rmic-2018</strain>
    </source>
</reference>
<evidence type="ECO:0000256" key="2">
    <source>
        <dbReference type="ARBA" id="ARBA00022487"/>
    </source>
</evidence>
<feature type="active site" description="Acyl-ester intermediate" evidence="8">
    <location>
        <position position="194"/>
    </location>
</feature>
<dbReference type="InterPro" id="IPR050654">
    <property type="entry name" value="AChE-related_enzymes"/>
</dbReference>
<dbReference type="PROSITE" id="PS00122">
    <property type="entry name" value="CARBOXYLESTERASE_B_1"/>
    <property type="match status" value="1"/>
</dbReference>
<keyword evidence="2" id="KW-0719">Serine esterase</keyword>
<dbReference type="GO" id="GO:0005615">
    <property type="term" value="C:extracellular space"/>
    <property type="evidence" value="ECO:0007669"/>
    <property type="project" value="TreeGrafter"/>
</dbReference>
<evidence type="ECO:0000256" key="9">
    <source>
        <dbReference type="RuleBase" id="RU361235"/>
    </source>
</evidence>
<evidence type="ECO:0000256" key="8">
    <source>
        <dbReference type="PIRSR" id="PIRSR600997-1"/>
    </source>
</evidence>
<dbReference type="PANTHER" id="PTHR43918">
    <property type="entry name" value="ACETYLCHOLINESTERASE"/>
    <property type="match status" value="1"/>
</dbReference>
<dbReference type="Proteomes" id="UP000821866">
    <property type="component" value="Chromosome 6"/>
</dbReference>
<evidence type="ECO:0000256" key="5">
    <source>
        <dbReference type="ARBA" id="ARBA00023157"/>
    </source>
</evidence>
<dbReference type="GO" id="GO:0003990">
    <property type="term" value="F:acetylcholinesterase activity"/>
    <property type="evidence" value="ECO:0007669"/>
    <property type="project" value="UniProtKB-EC"/>
</dbReference>
<evidence type="ECO:0000256" key="1">
    <source>
        <dbReference type="ARBA" id="ARBA00005964"/>
    </source>
</evidence>
<dbReference type="PRINTS" id="PR00878">
    <property type="entry name" value="CHOLNESTRASE"/>
</dbReference>
<dbReference type="Gene3D" id="3.40.50.1820">
    <property type="entry name" value="alpha/beta hydrolase"/>
    <property type="match status" value="1"/>
</dbReference>
<evidence type="ECO:0000313" key="12">
    <source>
        <dbReference type="Proteomes" id="UP000821866"/>
    </source>
</evidence>
<proteinExistence type="inferred from homology"/>
<keyword evidence="5" id="KW-1015">Disulfide bond</keyword>
<dbReference type="InterPro" id="IPR029058">
    <property type="entry name" value="AB_hydrolase_fold"/>
</dbReference>
<gene>
    <name evidence="11" type="ORF">HPB51_014711</name>
</gene>
<dbReference type="InterPro" id="IPR019819">
    <property type="entry name" value="Carboxylesterase_B_CS"/>
</dbReference>
<organism evidence="11 12">
    <name type="scientific">Rhipicephalus microplus</name>
    <name type="common">Cattle tick</name>
    <name type="synonym">Boophilus microplus</name>
    <dbReference type="NCBI Taxonomy" id="6941"/>
    <lineage>
        <taxon>Eukaryota</taxon>
        <taxon>Metazoa</taxon>
        <taxon>Ecdysozoa</taxon>
        <taxon>Arthropoda</taxon>
        <taxon>Chelicerata</taxon>
        <taxon>Arachnida</taxon>
        <taxon>Acari</taxon>
        <taxon>Parasitiformes</taxon>
        <taxon>Ixodida</taxon>
        <taxon>Ixodoidea</taxon>
        <taxon>Ixodidae</taxon>
        <taxon>Rhipicephalinae</taxon>
        <taxon>Rhipicephalus</taxon>
        <taxon>Boophilus</taxon>
    </lineage>
</organism>
<dbReference type="AlphaFoldDB" id="A0A9J6DN69"/>
<feature type="active site" description="Charge relay system" evidence="8">
    <location>
        <position position="322"/>
    </location>
</feature>
<keyword evidence="3 9" id="KW-0378">Hydrolase</keyword>
<dbReference type="InterPro" id="IPR000997">
    <property type="entry name" value="Cholinesterase"/>
</dbReference>
<keyword evidence="6" id="KW-0325">Glycoprotein</keyword>
<dbReference type="PROSITE" id="PS00941">
    <property type="entry name" value="CARBOXYLESTERASE_B_2"/>
    <property type="match status" value="1"/>
</dbReference>
<dbReference type="GO" id="GO:0019695">
    <property type="term" value="P:choline metabolic process"/>
    <property type="evidence" value="ECO:0007669"/>
    <property type="project" value="TreeGrafter"/>
</dbReference>
<dbReference type="SUPFAM" id="SSF53474">
    <property type="entry name" value="alpha/beta-Hydrolases"/>
    <property type="match status" value="1"/>
</dbReference>
<reference evidence="11" key="2">
    <citation type="submission" date="2021-09" db="EMBL/GenBank/DDBJ databases">
        <authorList>
            <person name="Jia N."/>
            <person name="Wang J."/>
            <person name="Shi W."/>
            <person name="Du L."/>
            <person name="Sun Y."/>
            <person name="Zhan W."/>
            <person name="Jiang J."/>
            <person name="Wang Q."/>
            <person name="Zhang B."/>
            <person name="Ji P."/>
            <person name="Sakyi L.B."/>
            <person name="Cui X."/>
            <person name="Yuan T."/>
            <person name="Jiang B."/>
            <person name="Yang W."/>
            <person name="Lam T.T.-Y."/>
            <person name="Chang Q."/>
            <person name="Ding S."/>
            <person name="Wang X."/>
            <person name="Zhu J."/>
            <person name="Ruan X."/>
            <person name="Zhao L."/>
            <person name="Wei J."/>
            <person name="Que T."/>
            <person name="Du C."/>
            <person name="Cheng J."/>
            <person name="Dai P."/>
            <person name="Han X."/>
            <person name="Huang E."/>
            <person name="Gao Y."/>
            <person name="Liu J."/>
            <person name="Shao H."/>
            <person name="Ye R."/>
            <person name="Li L."/>
            <person name="Wei W."/>
            <person name="Wang X."/>
            <person name="Wang C."/>
            <person name="Huo Q."/>
            <person name="Li W."/>
            <person name="Guo W."/>
            <person name="Chen H."/>
            <person name="Chen S."/>
            <person name="Zhou L."/>
            <person name="Zhou L."/>
            <person name="Ni X."/>
            <person name="Tian J."/>
            <person name="Zhou Y."/>
            <person name="Sheng Y."/>
            <person name="Liu T."/>
            <person name="Pan Y."/>
            <person name="Xia L."/>
            <person name="Li J."/>
            <person name="Zhao F."/>
            <person name="Cao W."/>
        </authorList>
    </citation>
    <scope>NUCLEOTIDE SEQUENCE</scope>
    <source>
        <strain evidence="11">Rmic-2018</strain>
        <tissue evidence="11">Larvae</tissue>
    </source>
</reference>
<dbReference type="PANTHER" id="PTHR43918:SF4">
    <property type="entry name" value="CARBOXYLIC ESTER HYDROLASE"/>
    <property type="match status" value="1"/>
</dbReference>
<keyword evidence="12" id="KW-1185">Reference proteome</keyword>
<dbReference type="Pfam" id="PF00135">
    <property type="entry name" value="COesterase"/>
    <property type="match status" value="1"/>
</dbReference>
<keyword evidence="4" id="KW-0531">Neurotransmitter degradation</keyword>
<evidence type="ECO:0000313" key="11">
    <source>
        <dbReference type="EMBL" id="KAH8023462.1"/>
    </source>
</evidence>
<comment type="catalytic activity">
    <reaction evidence="7">
        <text>acetylcholine + H2O = choline + acetate + H(+)</text>
        <dbReference type="Rhea" id="RHEA:17561"/>
        <dbReference type="ChEBI" id="CHEBI:15354"/>
        <dbReference type="ChEBI" id="CHEBI:15355"/>
        <dbReference type="ChEBI" id="CHEBI:15377"/>
        <dbReference type="ChEBI" id="CHEBI:15378"/>
        <dbReference type="ChEBI" id="CHEBI:30089"/>
        <dbReference type="EC" id="3.1.1.7"/>
    </reaction>
</comment>
<evidence type="ECO:0000256" key="3">
    <source>
        <dbReference type="ARBA" id="ARBA00022801"/>
    </source>
</evidence>
<accession>A0A9J6DN69</accession>
<dbReference type="EMBL" id="JABSTU010000008">
    <property type="protein sequence ID" value="KAH8023462.1"/>
    <property type="molecule type" value="Genomic_DNA"/>
</dbReference>
<dbReference type="InterPro" id="IPR019826">
    <property type="entry name" value="Carboxylesterase_B_AS"/>
</dbReference>
<dbReference type="VEuPathDB" id="VectorBase:LOC119171775"/>
<dbReference type="GO" id="GO:0006581">
    <property type="term" value="P:acetylcholine catabolic process"/>
    <property type="evidence" value="ECO:0007669"/>
    <property type="project" value="TreeGrafter"/>
</dbReference>
<feature type="active site" description="Charge relay system" evidence="8">
    <location>
        <position position="437"/>
    </location>
</feature>
<name>A0A9J6DN69_RHIMP</name>
<evidence type="ECO:0000256" key="4">
    <source>
        <dbReference type="ARBA" id="ARBA00022867"/>
    </source>
</evidence>
<feature type="domain" description="Carboxylesterase type B" evidence="10">
    <location>
        <begin position="2"/>
        <end position="538"/>
    </location>
</feature>
<comment type="caution">
    <text evidence="11">The sequence shown here is derived from an EMBL/GenBank/DDBJ whole genome shotgun (WGS) entry which is preliminary data.</text>
</comment>
<dbReference type="EC" id="3.1.1.-" evidence="9"/>
<sequence>MTDSGAVSGEVITVGNRSIDAFLGIPYARPPIGELRFRKPEGVAPWNGTYQATARTPPCWQRVLHFIADAPLNYSAVASEDCLYLNIWKRSYTSTASRTFNEKRPVVVFIYGGAFQWGDSSLFLYDPANFVALSDVVFVTFDYRVSIFGFFSLGRPELPGNFGLWDQYLALDWVRKNIAAFGGDPDEVTLIGQSAGAISVGLQASSPKRQGLFKRAILMSSTPLSLIFGFTHRGVGKFIYVAGALGCYNQSQSLDEQLNSVMSCLRKVDASFIIRTIETLDYTFQSFGPEYGDEFFPEHPLAAKTWEKLPFNEIILGTTADEGAFMLGYFQHSFPALKVFLAADYRLTMTTALLPLFGTSLPRARSIVKAYFGGPDVQHTNESIVKIASELIGDGVFYCPVKLMAEVAARQGINTYRYLFAHRPSYSVWPEWMGVTHGDDTTFVLGSLPFLKDESRYTEVLGDVAIKKLQQLDYTSEEENFMQQIVAIISSFVATGRPQLPDPGQEWHRYDPSDPVVLQLRPENISEVKEKQDNCELWRPDLLME</sequence>
<dbReference type="InterPro" id="IPR002018">
    <property type="entry name" value="CarbesteraseB"/>
</dbReference>
<comment type="similarity">
    <text evidence="1 9">Belongs to the type-B carboxylesterase/lipase family.</text>
</comment>
<evidence type="ECO:0000256" key="6">
    <source>
        <dbReference type="ARBA" id="ARBA00023180"/>
    </source>
</evidence>